<keyword evidence="4 6" id="KW-0472">Membrane</keyword>
<dbReference type="AlphaFoldDB" id="A0A1L7WEX7"/>
<accession>A0A1L7WEX7</accession>
<dbReference type="PANTHER" id="PTHR33048:SF132">
    <property type="entry name" value="MEMBRANE PROTEIN, PUTATIVE (AFU_ORTHOLOGUE AFUA_6G07820)-RELATED"/>
    <property type="match status" value="1"/>
</dbReference>
<dbReference type="InterPro" id="IPR049326">
    <property type="entry name" value="Rhodopsin_dom_fungi"/>
</dbReference>
<dbReference type="Proteomes" id="UP000184330">
    <property type="component" value="Unassembled WGS sequence"/>
</dbReference>
<evidence type="ECO:0000313" key="8">
    <source>
        <dbReference type="EMBL" id="CZR51340.1"/>
    </source>
</evidence>
<dbReference type="PANTHER" id="PTHR33048">
    <property type="entry name" value="PTH11-LIKE INTEGRAL MEMBRANE PROTEIN (AFU_ORTHOLOGUE AFUA_5G11245)"/>
    <property type="match status" value="1"/>
</dbReference>
<comment type="subcellular location">
    <subcellularLocation>
        <location evidence="1">Membrane</location>
        <topology evidence="1">Multi-pass membrane protein</topology>
    </subcellularLocation>
</comment>
<evidence type="ECO:0000256" key="6">
    <source>
        <dbReference type="SAM" id="Phobius"/>
    </source>
</evidence>
<sequence>MSSVSRGSTAIISSVVFTSLAACLVLARLIARLTILKVAGRDELAITISLGRGVFMSEVKCGLGKHTSTVSLYDLEQVRRYLWGSILCYNISLTLTKISIVLQYLRVFVGPRIRYACWSTIGFIIIYGIWTIVSAIFTCVPVAAFWDMNIHGRCIPHKFLWFFNAAVNIVTDLTILILPMPVLSTLRLPLKQKVGLMLIFALGGFVCLVSILRLHSLYIVSISEDTTWANTEAAIWSSIEINTGIVCASLPTIKPVISWIFPRLLSSNRTAQPTFITNGSHSQNQFGRTPVELVDFGTTPKTISKVEVSDNSDSVTRDGSLQGRRLADDDSKGILITTSVAQDVESKSEMGSEKDLVY</sequence>
<evidence type="ECO:0000256" key="3">
    <source>
        <dbReference type="ARBA" id="ARBA00022989"/>
    </source>
</evidence>
<evidence type="ECO:0000256" key="5">
    <source>
        <dbReference type="ARBA" id="ARBA00038359"/>
    </source>
</evidence>
<feature type="transmembrane region" description="Helical" evidence="6">
    <location>
        <begin position="124"/>
        <end position="147"/>
    </location>
</feature>
<keyword evidence="9" id="KW-1185">Reference proteome</keyword>
<evidence type="ECO:0000256" key="4">
    <source>
        <dbReference type="ARBA" id="ARBA00023136"/>
    </source>
</evidence>
<gene>
    <name evidence="8" type="ORF">PAC_01215</name>
</gene>
<evidence type="ECO:0000256" key="1">
    <source>
        <dbReference type="ARBA" id="ARBA00004141"/>
    </source>
</evidence>
<comment type="similarity">
    <text evidence="5">Belongs to the SAT4 family.</text>
</comment>
<reference evidence="8 9" key="1">
    <citation type="submission" date="2016-03" db="EMBL/GenBank/DDBJ databases">
        <authorList>
            <person name="Ploux O."/>
        </authorList>
    </citation>
    <scope>NUCLEOTIDE SEQUENCE [LARGE SCALE GENOMIC DNA]</scope>
    <source>
        <strain evidence="8 9">UAMH 11012</strain>
    </source>
</reference>
<feature type="transmembrane region" description="Helical" evidence="6">
    <location>
        <begin position="12"/>
        <end position="31"/>
    </location>
</feature>
<feature type="domain" description="Rhodopsin" evidence="7">
    <location>
        <begin position="27"/>
        <end position="258"/>
    </location>
</feature>
<keyword evidence="2 6" id="KW-0812">Transmembrane</keyword>
<protein>
    <submittedName>
        <fullName evidence="8">Related to integral membrane protein</fullName>
    </submittedName>
</protein>
<dbReference type="EMBL" id="FJOG01000001">
    <property type="protein sequence ID" value="CZR51340.1"/>
    <property type="molecule type" value="Genomic_DNA"/>
</dbReference>
<feature type="transmembrane region" description="Helical" evidence="6">
    <location>
        <begin position="81"/>
        <end position="104"/>
    </location>
</feature>
<feature type="transmembrane region" description="Helical" evidence="6">
    <location>
        <begin position="159"/>
        <end position="182"/>
    </location>
</feature>
<name>A0A1L7WEX7_9HELO</name>
<dbReference type="InterPro" id="IPR052337">
    <property type="entry name" value="SAT4-like"/>
</dbReference>
<dbReference type="OrthoDB" id="2988756at2759"/>
<dbReference type="Pfam" id="PF20684">
    <property type="entry name" value="Fung_rhodopsin"/>
    <property type="match status" value="1"/>
</dbReference>
<dbReference type="STRING" id="576137.A0A1L7WEX7"/>
<proteinExistence type="inferred from homology"/>
<dbReference type="GO" id="GO:0016020">
    <property type="term" value="C:membrane"/>
    <property type="evidence" value="ECO:0007669"/>
    <property type="project" value="UniProtKB-SubCell"/>
</dbReference>
<evidence type="ECO:0000259" key="7">
    <source>
        <dbReference type="Pfam" id="PF20684"/>
    </source>
</evidence>
<evidence type="ECO:0000256" key="2">
    <source>
        <dbReference type="ARBA" id="ARBA00022692"/>
    </source>
</evidence>
<organism evidence="8 9">
    <name type="scientific">Phialocephala subalpina</name>
    <dbReference type="NCBI Taxonomy" id="576137"/>
    <lineage>
        <taxon>Eukaryota</taxon>
        <taxon>Fungi</taxon>
        <taxon>Dikarya</taxon>
        <taxon>Ascomycota</taxon>
        <taxon>Pezizomycotina</taxon>
        <taxon>Leotiomycetes</taxon>
        <taxon>Helotiales</taxon>
        <taxon>Mollisiaceae</taxon>
        <taxon>Phialocephala</taxon>
        <taxon>Phialocephala fortinii species complex</taxon>
    </lineage>
</organism>
<feature type="transmembrane region" description="Helical" evidence="6">
    <location>
        <begin position="194"/>
        <end position="214"/>
    </location>
</feature>
<evidence type="ECO:0000313" key="9">
    <source>
        <dbReference type="Proteomes" id="UP000184330"/>
    </source>
</evidence>
<dbReference type="PROSITE" id="PS51257">
    <property type="entry name" value="PROKAR_LIPOPROTEIN"/>
    <property type="match status" value="1"/>
</dbReference>
<keyword evidence="3 6" id="KW-1133">Transmembrane helix</keyword>